<dbReference type="Pfam" id="PF00319">
    <property type="entry name" value="SRF-TF"/>
    <property type="match status" value="1"/>
</dbReference>
<evidence type="ECO:0000256" key="7">
    <source>
        <dbReference type="ARBA" id="ARBA00064414"/>
    </source>
</evidence>
<organism evidence="11">
    <name type="scientific">Arabidopsis lyrata subsp. lyrata</name>
    <name type="common">Lyre-leaved rock-cress</name>
    <dbReference type="NCBI Taxonomy" id="81972"/>
    <lineage>
        <taxon>Eukaryota</taxon>
        <taxon>Viridiplantae</taxon>
        <taxon>Streptophyta</taxon>
        <taxon>Embryophyta</taxon>
        <taxon>Tracheophyta</taxon>
        <taxon>Spermatophyta</taxon>
        <taxon>Magnoliopsida</taxon>
        <taxon>eudicotyledons</taxon>
        <taxon>Gunneridae</taxon>
        <taxon>Pentapetalae</taxon>
        <taxon>rosids</taxon>
        <taxon>malvids</taxon>
        <taxon>Brassicales</taxon>
        <taxon>Brassicaceae</taxon>
        <taxon>Camelineae</taxon>
        <taxon>Arabidopsis</taxon>
    </lineage>
</organism>
<reference evidence="11" key="1">
    <citation type="journal article" date="2011" name="Nat. Genet.">
        <title>The Arabidopsis lyrata genome sequence and the basis of rapid genome size change.</title>
        <authorList>
            <person name="Hu T.T."/>
            <person name="Pattyn P."/>
            <person name="Bakker E.G."/>
            <person name="Cao J."/>
            <person name="Cheng J.-F."/>
            <person name="Clark R.M."/>
            <person name="Fahlgren N."/>
            <person name="Fawcett J.A."/>
            <person name="Grimwood J."/>
            <person name="Gundlach H."/>
            <person name="Haberer G."/>
            <person name="Hollister J.D."/>
            <person name="Ossowski S."/>
            <person name="Ottilar R.P."/>
            <person name="Salamov A.A."/>
            <person name="Schneeberger K."/>
            <person name="Spannagl M."/>
            <person name="Wang X."/>
            <person name="Yang L."/>
            <person name="Nasrallah M.E."/>
            <person name="Bergelson J."/>
            <person name="Carrington J.C."/>
            <person name="Gaut B.S."/>
            <person name="Schmutz J."/>
            <person name="Mayer K.F.X."/>
            <person name="Van de Peer Y."/>
            <person name="Grigoriev I.V."/>
            <person name="Nordborg M."/>
            <person name="Weigel D."/>
            <person name="Guo Y.-L."/>
        </authorList>
    </citation>
    <scope>NUCLEOTIDE SEQUENCE [LARGE SCALE GENOMIC DNA]</scope>
    <source>
        <strain evidence="11">cv. MN47</strain>
    </source>
</reference>
<dbReference type="Proteomes" id="UP000008694">
    <property type="component" value="Unassembled WGS sequence"/>
</dbReference>
<protein>
    <recommendedName>
        <fullName evidence="9">MADS-box domain-containing protein</fullName>
    </recommendedName>
</protein>
<comment type="subunit">
    <text evidence="7">Interacts with MEE14/CBP1.</text>
</comment>
<keyword evidence="2" id="KW-0805">Transcription regulation</keyword>
<dbReference type="HOGENOM" id="CLU_053043_0_0_1"/>
<evidence type="ECO:0000256" key="8">
    <source>
        <dbReference type="SAM" id="MobiDB-lite"/>
    </source>
</evidence>
<dbReference type="AlphaFoldDB" id="D7MJH9"/>
<evidence type="ECO:0000256" key="5">
    <source>
        <dbReference type="ARBA" id="ARBA00023242"/>
    </source>
</evidence>
<dbReference type="PROSITE" id="PS50066">
    <property type="entry name" value="MADS_BOX_2"/>
    <property type="match status" value="1"/>
</dbReference>
<evidence type="ECO:0000256" key="1">
    <source>
        <dbReference type="ARBA" id="ARBA00004123"/>
    </source>
</evidence>
<dbReference type="InterPro" id="IPR033897">
    <property type="entry name" value="SRF-like_MADS-box"/>
</dbReference>
<accession>D7MJH9</accession>
<dbReference type="GO" id="GO:0045944">
    <property type="term" value="P:positive regulation of transcription by RNA polymerase II"/>
    <property type="evidence" value="ECO:0007669"/>
    <property type="project" value="InterPro"/>
</dbReference>
<evidence type="ECO:0000313" key="10">
    <source>
        <dbReference type="EMBL" id="EFH44957.1"/>
    </source>
</evidence>
<keyword evidence="3" id="KW-0238">DNA-binding</keyword>
<dbReference type="EMBL" id="GL348719">
    <property type="protein sequence ID" value="EFH44957.1"/>
    <property type="molecule type" value="Genomic_DNA"/>
</dbReference>
<keyword evidence="4" id="KW-0804">Transcription</keyword>
<proteinExistence type="predicted"/>
<dbReference type="Gramene" id="scaffold_704060.1">
    <property type="protein sequence ID" value="scaffold_704060.1"/>
    <property type="gene ID" value="scaffold_704060.1"/>
</dbReference>
<dbReference type="FunFam" id="3.40.1810.10:FF:000025">
    <property type="entry name" value="AGAMOUS-like 76"/>
    <property type="match status" value="1"/>
</dbReference>
<evidence type="ECO:0000256" key="4">
    <source>
        <dbReference type="ARBA" id="ARBA00023163"/>
    </source>
</evidence>
<evidence type="ECO:0000259" key="9">
    <source>
        <dbReference type="PROSITE" id="PS50066"/>
    </source>
</evidence>
<dbReference type="PROSITE" id="PS51257">
    <property type="entry name" value="PROKAR_LIPOPROTEIN"/>
    <property type="match status" value="1"/>
</dbReference>
<dbReference type="SMART" id="SM00432">
    <property type="entry name" value="MADS"/>
    <property type="match status" value="1"/>
</dbReference>
<feature type="region of interest" description="Disordered" evidence="8">
    <location>
        <begin position="1"/>
        <end position="23"/>
    </location>
</feature>
<dbReference type="Gene3D" id="3.40.1810.10">
    <property type="entry name" value="Transcription factor, MADS-box"/>
    <property type="match status" value="1"/>
</dbReference>
<comment type="function">
    <text evidence="6">Probable transcription factor that may function in the maintenance of the proper function of the central cell in pollen tube attraction.</text>
</comment>
<dbReference type="GO" id="GO:0005634">
    <property type="term" value="C:nucleus"/>
    <property type="evidence" value="ECO:0007669"/>
    <property type="project" value="UniProtKB-SubCell"/>
</dbReference>
<evidence type="ECO:0000256" key="3">
    <source>
        <dbReference type="ARBA" id="ARBA00023125"/>
    </source>
</evidence>
<dbReference type="InterPro" id="IPR036879">
    <property type="entry name" value="TF_MADSbox_sf"/>
</dbReference>
<name>D7MJH9_ARALL</name>
<evidence type="ECO:0000256" key="6">
    <source>
        <dbReference type="ARBA" id="ARBA00059160"/>
    </source>
</evidence>
<comment type="subcellular location">
    <subcellularLocation>
        <location evidence="1">Nucleus</location>
    </subcellularLocation>
</comment>
<sequence length="336" mass="38528">MTIRSLPSSSCCSSSSSSSCSSYSLASTSLSNRLETIFKKASELCTLCDIEACVIYYGPDGELKTWPKEREKVRDIALRYSQLNEALRRKKRVNLYDFLNKKKEKGLKNPNKRRKTSLKKVNVLKYPISDHYSPDQISKLIQSLELNVSKVQERLRFVESQKHKETKPDHQSLASSSLNHQTQSLNPSQFSLFIYNHGDNTLSQIPLSASNFNPDLLQESGLMKQELCGYDQNMFMSDITNNKFQHPCVSNTEHYSVVPEPVNNYGLNQLMQDFYGCDQNLSNINSNNFQHSFVSNTQHYSAVQESVNDYGLMPHELYGYDHNMFTSEIYQQQPSF</sequence>
<evidence type="ECO:0000313" key="11">
    <source>
        <dbReference type="Proteomes" id="UP000008694"/>
    </source>
</evidence>
<keyword evidence="11" id="KW-1185">Reference proteome</keyword>
<dbReference type="CDD" id="cd00266">
    <property type="entry name" value="MADS_SRF_like"/>
    <property type="match status" value="1"/>
</dbReference>
<dbReference type="GO" id="GO:0000981">
    <property type="term" value="F:DNA-binding transcription factor activity, RNA polymerase II-specific"/>
    <property type="evidence" value="ECO:0007669"/>
    <property type="project" value="InterPro"/>
</dbReference>
<keyword evidence="5" id="KW-0539">Nucleus</keyword>
<feature type="domain" description="MADS-box" evidence="9">
    <location>
        <begin position="28"/>
        <end position="70"/>
    </location>
</feature>
<evidence type="ECO:0000256" key="2">
    <source>
        <dbReference type="ARBA" id="ARBA00023015"/>
    </source>
</evidence>
<dbReference type="SUPFAM" id="SSF55455">
    <property type="entry name" value="SRF-like"/>
    <property type="match status" value="1"/>
</dbReference>
<gene>
    <name evidence="10" type="ORF">ARALYDRAFT_916318</name>
</gene>
<dbReference type="eggNOG" id="KOG0014">
    <property type="taxonomic scope" value="Eukaryota"/>
</dbReference>
<dbReference type="InterPro" id="IPR002100">
    <property type="entry name" value="TF_MADSbox"/>
</dbReference>
<dbReference type="GO" id="GO:0000987">
    <property type="term" value="F:cis-regulatory region sequence-specific DNA binding"/>
    <property type="evidence" value="ECO:0007669"/>
    <property type="project" value="InterPro"/>
</dbReference>
<dbReference type="GO" id="GO:0046983">
    <property type="term" value="F:protein dimerization activity"/>
    <property type="evidence" value="ECO:0007669"/>
    <property type="project" value="InterPro"/>
</dbReference>
<dbReference type="STRING" id="81972.D7MJH9"/>